<dbReference type="Proteomes" id="UP001454036">
    <property type="component" value="Unassembled WGS sequence"/>
</dbReference>
<evidence type="ECO:0008006" key="3">
    <source>
        <dbReference type="Google" id="ProtNLM"/>
    </source>
</evidence>
<dbReference type="AlphaFoldDB" id="A0AAV3R2E9"/>
<dbReference type="CDD" id="cd09272">
    <property type="entry name" value="RNase_HI_RT_Ty1"/>
    <property type="match status" value="1"/>
</dbReference>
<proteinExistence type="predicted"/>
<evidence type="ECO:0000313" key="2">
    <source>
        <dbReference type="Proteomes" id="UP001454036"/>
    </source>
</evidence>
<comment type="caution">
    <text evidence="1">The sequence shown here is derived from an EMBL/GenBank/DDBJ whole genome shotgun (WGS) entry which is preliminary data.</text>
</comment>
<gene>
    <name evidence="1" type="ORF">LIER_40972</name>
</gene>
<keyword evidence="2" id="KW-1185">Reference proteome</keyword>
<dbReference type="PANTHER" id="PTHR11439:SF455">
    <property type="entry name" value="RLK (RECEPTOR-LIKE PROTEIN KINASE) 8, PUTATIVE-RELATED"/>
    <property type="match status" value="1"/>
</dbReference>
<protein>
    <recommendedName>
        <fullName evidence="3">Polyprotein</fullName>
    </recommendedName>
</protein>
<accession>A0AAV3R2E9</accession>
<name>A0AAV3R2E9_LITER</name>
<dbReference type="PANTHER" id="PTHR11439">
    <property type="entry name" value="GAG-POL-RELATED RETROTRANSPOSON"/>
    <property type="match status" value="1"/>
</dbReference>
<dbReference type="EMBL" id="BAABME010024584">
    <property type="protein sequence ID" value="GAA0170500.1"/>
    <property type="molecule type" value="Genomic_DNA"/>
</dbReference>
<sequence>MTGDIYLLHSLTPYTGDISLLHMTVGEVTWLQFLLKDLQVAVPEVPVALCDNISTTYLAYNRVFHSRSKHITLDYHFVREKVTLGDLIVKHLPTTHQLVDGFTKPLSTAKFLAAIDNL</sequence>
<reference evidence="1 2" key="1">
    <citation type="submission" date="2024-01" db="EMBL/GenBank/DDBJ databases">
        <title>The complete chloroplast genome sequence of Lithospermum erythrorhizon: insights into the phylogenetic relationship among Boraginaceae species and the maternal lineages of purple gromwells.</title>
        <authorList>
            <person name="Okada T."/>
            <person name="Watanabe K."/>
        </authorList>
    </citation>
    <scope>NUCLEOTIDE SEQUENCE [LARGE SCALE GENOMIC DNA]</scope>
</reference>
<evidence type="ECO:0000313" key="1">
    <source>
        <dbReference type="EMBL" id="GAA0170500.1"/>
    </source>
</evidence>
<organism evidence="1 2">
    <name type="scientific">Lithospermum erythrorhizon</name>
    <name type="common">Purple gromwell</name>
    <name type="synonym">Lithospermum officinale var. erythrorhizon</name>
    <dbReference type="NCBI Taxonomy" id="34254"/>
    <lineage>
        <taxon>Eukaryota</taxon>
        <taxon>Viridiplantae</taxon>
        <taxon>Streptophyta</taxon>
        <taxon>Embryophyta</taxon>
        <taxon>Tracheophyta</taxon>
        <taxon>Spermatophyta</taxon>
        <taxon>Magnoliopsida</taxon>
        <taxon>eudicotyledons</taxon>
        <taxon>Gunneridae</taxon>
        <taxon>Pentapetalae</taxon>
        <taxon>asterids</taxon>
        <taxon>lamiids</taxon>
        <taxon>Boraginales</taxon>
        <taxon>Boraginaceae</taxon>
        <taxon>Boraginoideae</taxon>
        <taxon>Lithospermeae</taxon>
        <taxon>Lithospermum</taxon>
    </lineage>
</organism>